<accession>A0ABN9YE71</accession>
<feature type="compositionally biased region" description="Low complexity" evidence="1">
    <location>
        <begin position="58"/>
        <end position="69"/>
    </location>
</feature>
<keyword evidence="3" id="KW-1185">Reference proteome</keyword>
<organism evidence="2 3">
    <name type="scientific">Prorocentrum cordatum</name>
    <dbReference type="NCBI Taxonomy" id="2364126"/>
    <lineage>
        <taxon>Eukaryota</taxon>
        <taxon>Sar</taxon>
        <taxon>Alveolata</taxon>
        <taxon>Dinophyceae</taxon>
        <taxon>Prorocentrales</taxon>
        <taxon>Prorocentraceae</taxon>
        <taxon>Prorocentrum</taxon>
    </lineage>
</organism>
<sequence length="123" mass="12199">MHPSKAPGDGSDRANAHGDQVSRAPGEAGSALAVRSASLSAPFPPHESCSEEPGEGRGLAAARAAEAAGSLVERGCPSRAEPSVRVTASRAPAGSASLAGVRPRLEPTTSLEDELSDASCGGQ</sequence>
<reference evidence="2" key="1">
    <citation type="submission" date="2023-10" db="EMBL/GenBank/DDBJ databases">
        <authorList>
            <person name="Chen Y."/>
            <person name="Shah S."/>
            <person name="Dougan E. K."/>
            <person name="Thang M."/>
            <person name="Chan C."/>
        </authorList>
    </citation>
    <scope>NUCLEOTIDE SEQUENCE [LARGE SCALE GENOMIC DNA]</scope>
</reference>
<feature type="region of interest" description="Disordered" evidence="1">
    <location>
        <begin position="1"/>
        <end position="123"/>
    </location>
</feature>
<evidence type="ECO:0000313" key="2">
    <source>
        <dbReference type="EMBL" id="CAK0909572.1"/>
    </source>
</evidence>
<name>A0ABN9YE71_9DINO</name>
<dbReference type="Proteomes" id="UP001189429">
    <property type="component" value="Unassembled WGS sequence"/>
</dbReference>
<feature type="compositionally biased region" description="Low complexity" evidence="1">
    <location>
        <begin position="28"/>
        <end position="41"/>
    </location>
</feature>
<proteinExistence type="predicted"/>
<evidence type="ECO:0000256" key="1">
    <source>
        <dbReference type="SAM" id="MobiDB-lite"/>
    </source>
</evidence>
<protein>
    <submittedName>
        <fullName evidence="2">Uncharacterized protein</fullName>
    </submittedName>
</protein>
<gene>
    <name evidence="2" type="ORF">PCOR1329_LOCUS83947</name>
</gene>
<comment type="caution">
    <text evidence="2">The sequence shown here is derived from an EMBL/GenBank/DDBJ whole genome shotgun (WGS) entry which is preliminary data.</text>
</comment>
<evidence type="ECO:0000313" key="3">
    <source>
        <dbReference type="Proteomes" id="UP001189429"/>
    </source>
</evidence>
<dbReference type="EMBL" id="CAUYUJ010022219">
    <property type="protein sequence ID" value="CAK0909572.1"/>
    <property type="molecule type" value="Genomic_DNA"/>
</dbReference>